<feature type="domain" description="AAA+ ATPase" evidence="4">
    <location>
        <begin position="25"/>
        <end position="182"/>
    </location>
</feature>
<dbReference type="EMBL" id="MN740183">
    <property type="protein sequence ID" value="QHT92334.1"/>
    <property type="molecule type" value="Genomic_DNA"/>
</dbReference>
<evidence type="ECO:0000313" key="5">
    <source>
        <dbReference type="EMBL" id="QHT92334.1"/>
    </source>
</evidence>
<dbReference type="SMART" id="SM00382">
    <property type="entry name" value="AAA"/>
    <property type="match status" value="1"/>
</dbReference>
<proteinExistence type="predicted"/>
<dbReference type="InterPro" id="IPR050238">
    <property type="entry name" value="DNA_Rep/Repair_Clamp_Loader"/>
</dbReference>
<dbReference type="GO" id="GO:0005524">
    <property type="term" value="F:ATP binding"/>
    <property type="evidence" value="ECO:0007669"/>
    <property type="project" value="UniProtKB-KW"/>
</dbReference>
<keyword evidence="1" id="KW-0235">DNA replication</keyword>
<sequence>MSVDTSFWCERVRTCFSMFLKNPKTLQHLLLFGPPGSGKTTSAGWLVEQIWANRKSLMCISMNAADERSLESIRQKVFPFLRVDWRTETETAPRFLILDECETLTEAAQLSLQTILNTDPKDICVILICNSQSRIHPKLRQRLLKIRYDPPSHRNNAVTNGEMDMFTAITRGDLRQHLRKSEMELRIWNYIHCHPSEIPAIIQDSQIDIHTIISEIMLLADMFSILDSVLIDRINLIYPLIIDSTLLHAETDKQVLNLIMAFKAKFDRLFDCQEW</sequence>
<dbReference type="GO" id="GO:0006261">
    <property type="term" value="P:DNA-templated DNA replication"/>
    <property type="evidence" value="ECO:0007669"/>
    <property type="project" value="TreeGrafter"/>
</dbReference>
<dbReference type="PANTHER" id="PTHR11669:SF20">
    <property type="entry name" value="REPLICATION FACTOR C SUBUNIT 4"/>
    <property type="match status" value="1"/>
</dbReference>
<dbReference type="InterPro" id="IPR027417">
    <property type="entry name" value="P-loop_NTPase"/>
</dbReference>
<dbReference type="PANTHER" id="PTHR11669">
    <property type="entry name" value="REPLICATION FACTOR C / DNA POLYMERASE III GAMMA-TAU SUBUNIT"/>
    <property type="match status" value="1"/>
</dbReference>
<dbReference type="Gene3D" id="3.40.50.300">
    <property type="entry name" value="P-loop containing nucleotide triphosphate hydrolases"/>
    <property type="match status" value="1"/>
</dbReference>
<evidence type="ECO:0000256" key="3">
    <source>
        <dbReference type="ARBA" id="ARBA00022840"/>
    </source>
</evidence>
<accession>A0A6C0IGS3</accession>
<dbReference type="Pfam" id="PF00004">
    <property type="entry name" value="AAA"/>
    <property type="match status" value="1"/>
</dbReference>
<evidence type="ECO:0000256" key="1">
    <source>
        <dbReference type="ARBA" id="ARBA00022705"/>
    </source>
</evidence>
<reference evidence="5" key="1">
    <citation type="journal article" date="2020" name="Nature">
        <title>Giant virus diversity and host interactions through global metagenomics.</title>
        <authorList>
            <person name="Schulz F."/>
            <person name="Roux S."/>
            <person name="Paez-Espino D."/>
            <person name="Jungbluth S."/>
            <person name="Walsh D.A."/>
            <person name="Denef V.J."/>
            <person name="McMahon K.D."/>
            <person name="Konstantinidis K.T."/>
            <person name="Eloe-Fadrosh E.A."/>
            <person name="Kyrpides N.C."/>
            <person name="Woyke T."/>
        </authorList>
    </citation>
    <scope>NUCLEOTIDE SEQUENCE</scope>
    <source>
        <strain evidence="5">GVMAG-M-3300023184-88</strain>
    </source>
</reference>
<dbReference type="GO" id="GO:0005663">
    <property type="term" value="C:DNA replication factor C complex"/>
    <property type="evidence" value="ECO:0007669"/>
    <property type="project" value="TreeGrafter"/>
</dbReference>
<evidence type="ECO:0000259" key="4">
    <source>
        <dbReference type="SMART" id="SM00382"/>
    </source>
</evidence>
<organism evidence="5">
    <name type="scientific">viral metagenome</name>
    <dbReference type="NCBI Taxonomy" id="1070528"/>
    <lineage>
        <taxon>unclassified sequences</taxon>
        <taxon>metagenomes</taxon>
        <taxon>organismal metagenomes</taxon>
    </lineage>
</organism>
<dbReference type="GO" id="GO:0003689">
    <property type="term" value="F:DNA clamp loader activity"/>
    <property type="evidence" value="ECO:0007669"/>
    <property type="project" value="TreeGrafter"/>
</dbReference>
<keyword evidence="3" id="KW-0067">ATP-binding</keyword>
<keyword evidence="2" id="KW-0547">Nucleotide-binding</keyword>
<protein>
    <recommendedName>
        <fullName evidence="4">AAA+ ATPase domain-containing protein</fullName>
    </recommendedName>
</protein>
<name>A0A6C0IGS3_9ZZZZ</name>
<dbReference type="GO" id="GO:0006281">
    <property type="term" value="P:DNA repair"/>
    <property type="evidence" value="ECO:0007669"/>
    <property type="project" value="TreeGrafter"/>
</dbReference>
<dbReference type="AlphaFoldDB" id="A0A6C0IGS3"/>
<dbReference type="GO" id="GO:0016887">
    <property type="term" value="F:ATP hydrolysis activity"/>
    <property type="evidence" value="ECO:0007669"/>
    <property type="project" value="InterPro"/>
</dbReference>
<dbReference type="SUPFAM" id="SSF52540">
    <property type="entry name" value="P-loop containing nucleoside triphosphate hydrolases"/>
    <property type="match status" value="1"/>
</dbReference>
<dbReference type="InterPro" id="IPR003593">
    <property type="entry name" value="AAA+_ATPase"/>
</dbReference>
<evidence type="ECO:0000256" key="2">
    <source>
        <dbReference type="ARBA" id="ARBA00022741"/>
    </source>
</evidence>
<dbReference type="CDD" id="cd00009">
    <property type="entry name" value="AAA"/>
    <property type="match status" value="1"/>
</dbReference>
<dbReference type="InterPro" id="IPR003959">
    <property type="entry name" value="ATPase_AAA_core"/>
</dbReference>